<dbReference type="AlphaFoldDB" id="A0A3Q1BRF1"/>
<dbReference type="STRING" id="80972.ENSAOCP00000016143"/>
<accession>A0A3Q1BRF1</accession>
<dbReference type="InterPro" id="IPR036179">
    <property type="entry name" value="Ig-like_dom_sf"/>
</dbReference>
<evidence type="ECO:0008006" key="4">
    <source>
        <dbReference type="Google" id="ProtNLM"/>
    </source>
</evidence>
<dbReference type="PANTHER" id="PTHR23268">
    <property type="entry name" value="T-CELL RECEPTOR BETA CHAIN"/>
    <property type="match status" value="1"/>
</dbReference>
<dbReference type="GeneTree" id="ENSGT01110000267342"/>
<keyword evidence="1" id="KW-0391">Immunity</keyword>
<evidence type="ECO:0000313" key="2">
    <source>
        <dbReference type="Ensembl" id="ENSAOCP00000016143.2"/>
    </source>
</evidence>
<proteinExistence type="predicted"/>
<keyword evidence="3" id="KW-1185">Reference proteome</keyword>
<dbReference type="InterPro" id="IPR050413">
    <property type="entry name" value="TCR_beta_variable"/>
</dbReference>
<dbReference type="GO" id="GO:0005886">
    <property type="term" value="C:plasma membrane"/>
    <property type="evidence" value="ECO:0007669"/>
    <property type="project" value="TreeGrafter"/>
</dbReference>
<dbReference type="GO" id="GO:0002376">
    <property type="term" value="P:immune system process"/>
    <property type="evidence" value="ECO:0007669"/>
    <property type="project" value="UniProtKB-KW"/>
</dbReference>
<name>A0A3Q1BRF1_AMPOC</name>
<dbReference type="GO" id="GO:0007166">
    <property type="term" value="P:cell surface receptor signaling pathway"/>
    <property type="evidence" value="ECO:0007669"/>
    <property type="project" value="TreeGrafter"/>
</dbReference>
<evidence type="ECO:0000313" key="3">
    <source>
        <dbReference type="Proteomes" id="UP001501940"/>
    </source>
</evidence>
<dbReference type="Ensembl" id="ENSAOCT00000025050.2">
    <property type="protein sequence ID" value="ENSAOCP00000016143.2"/>
    <property type="gene ID" value="ENSAOCG00000021031.2"/>
</dbReference>
<reference evidence="2" key="2">
    <citation type="submission" date="2025-08" db="UniProtKB">
        <authorList>
            <consortium name="Ensembl"/>
        </authorList>
    </citation>
    <scope>IDENTIFICATION</scope>
</reference>
<dbReference type="Gene3D" id="2.60.40.10">
    <property type="entry name" value="Immunoglobulins"/>
    <property type="match status" value="1"/>
</dbReference>
<dbReference type="InterPro" id="IPR013783">
    <property type="entry name" value="Ig-like_fold"/>
</dbReference>
<dbReference type="SUPFAM" id="SSF48726">
    <property type="entry name" value="Immunoglobulin"/>
    <property type="match status" value="1"/>
</dbReference>
<evidence type="ECO:0000256" key="1">
    <source>
        <dbReference type="ARBA" id="ARBA00022859"/>
    </source>
</evidence>
<dbReference type="OMA" id="YYCAATE"/>
<reference evidence="2 3" key="1">
    <citation type="submission" date="2022-01" db="EMBL/GenBank/DDBJ databases">
        <title>A chromosome-scale genome assembly of the false clownfish, Amphiprion ocellaris.</title>
        <authorList>
            <person name="Ryu T."/>
        </authorList>
    </citation>
    <scope>NUCLEOTIDE SEQUENCE [LARGE SCALE GENOMIC DNA]</scope>
</reference>
<reference evidence="2" key="3">
    <citation type="submission" date="2025-09" db="UniProtKB">
        <authorList>
            <consortium name="Ensembl"/>
        </authorList>
    </citation>
    <scope>IDENTIFICATION</scope>
</reference>
<dbReference type="Proteomes" id="UP001501940">
    <property type="component" value="Chromosome 20"/>
</dbReference>
<organism evidence="2 3">
    <name type="scientific">Amphiprion ocellaris</name>
    <name type="common">Clown anemonefish</name>
    <dbReference type="NCBI Taxonomy" id="80972"/>
    <lineage>
        <taxon>Eukaryota</taxon>
        <taxon>Metazoa</taxon>
        <taxon>Chordata</taxon>
        <taxon>Craniata</taxon>
        <taxon>Vertebrata</taxon>
        <taxon>Euteleostomi</taxon>
        <taxon>Actinopterygii</taxon>
        <taxon>Neopterygii</taxon>
        <taxon>Teleostei</taxon>
        <taxon>Neoteleostei</taxon>
        <taxon>Acanthomorphata</taxon>
        <taxon>Ovalentaria</taxon>
        <taxon>Pomacentridae</taxon>
        <taxon>Amphiprion</taxon>
    </lineage>
</organism>
<sequence length="111" mass="12729">MLWYQKLKSDSALKLIGYMLLKTQISKNRVDQYPTALIKTPGGEIQIKCNHSNSDFNMIQWYKQSPGKTDMVLLGYARFSSPVVEDEFRGIYDSVDNAVYFCACFSTVETH</sequence>
<protein>
    <recommendedName>
        <fullName evidence="4">Immunoglobulin V-set domain-containing protein</fullName>
    </recommendedName>
</protein>